<evidence type="ECO:0000256" key="1">
    <source>
        <dbReference type="SAM" id="MobiDB-lite"/>
    </source>
</evidence>
<gene>
    <name evidence="2" type="ORF">BofuT4_P055550.1</name>
</gene>
<dbReference type="Proteomes" id="UP000008177">
    <property type="component" value="Unplaced contigs"/>
</dbReference>
<proteinExistence type="predicted"/>
<feature type="region of interest" description="Disordered" evidence="1">
    <location>
        <begin position="159"/>
        <end position="179"/>
    </location>
</feature>
<dbReference type="HOGENOM" id="CLU_874329_0_0_1"/>
<evidence type="ECO:0000313" key="2">
    <source>
        <dbReference type="EMBL" id="CCD44654.1"/>
    </source>
</evidence>
<reference evidence="3" key="1">
    <citation type="journal article" date="2011" name="PLoS Genet.">
        <title>Genomic analysis of the necrotrophic fungal pathogens Sclerotinia sclerotiorum and Botrytis cinerea.</title>
        <authorList>
            <person name="Amselem J."/>
            <person name="Cuomo C.A."/>
            <person name="van Kan J.A."/>
            <person name="Viaud M."/>
            <person name="Benito E.P."/>
            <person name="Couloux A."/>
            <person name="Coutinho P.M."/>
            <person name="de Vries R.P."/>
            <person name="Dyer P.S."/>
            <person name="Fillinger S."/>
            <person name="Fournier E."/>
            <person name="Gout L."/>
            <person name="Hahn M."/>
            <person name="Kohn L."/>
            <person name="Lapalu N."/>
            <person name="Plummer K.M."/>
            <person name="Pradier J.M."/>
            <person name="Quevillon E."/>
            <person name="Sharon A."/>
            <person name="Simon A."/>
            <person name="ten Have A."/>
            <person name="Tudzynski B."/>
            <person name="Tudzynski P."/>
            <person name="Wincker P."/>
            <person name="Andrew M."/>
            <person name="Anthouard V."/>
            <person name="Beever R.E."/>
            <person name="Beffa R."/>
            <person name="Benoit I."/>
            <person name="Bouzid O."/>
            <person name="Brault B."/>
            <person name="Chen Z."/>
            <person name="Choquer M."/>
            <person name="Collemare J."/>
            <person name="Cotton P."/>
            <person name="Danchin E.G."/>
            <person name="Da Silva C."/>
            <person name="Gautier A."/>
            <person name="Giraud C."/>
            <person name="Giraud T."/>
            <person name="Gonzalez C."/>
            <person name="Grossetete S."/>
            <person name="Guldener U."/>
            <person name="Henrissat B."/>
            <person name="Howlett B.J."/>
            <person name="Kodira C."/>
            <person name="Kretschmer M."/>
            <person name="Lappartient A."/>
            <person name="Leroch M."/>
            <person name="Levis C."/>
            <person name="Mauceli E."/>
            <person name="Neuveglise C."/>
            <person name="Oeser B."/>
            <person name="Pearson M."/>
            <person name="Poulain J."/>
            <person name="Poussereau N."/>
            <person name="Quesneville H."/>
            <person name="Rascle C."/>
            <person name="Schumacher J."/>
            <person name="Segurens B."/>
            <person name="Sexton A."/>
            <person name="Silva E."/>
            <person name="Sirven C."/>
            <person name="Soanes D.M."/>
            <person name="Talbot N.J."/>
            <person name="Templeton M."/>
            <person name="Yandava C."/>
            <person name="Yarden O."/>
            <person name="Zeng Q."/>
            <person name="Rollins J.A."/>
            <person name="Lebrun M.H."/>
            <person name="Dickman M."/>
        </authorList>
    </citation>
    <scope>NUCLEOTIDE SEQUENCE [LARGE SCALE GENOMIC DNA]</scope>
    <source>
        <strain evidence="3">T4</strain>
    </source>
</reference>
<organism evidence="2 3">
    <name type="scientific">Botryotinia fuckeliana (strain T4)</name>
    <name type="common">Noble rot fungus</name>
    <name type="synonym">Botrytis cinerea</name>
    <dbReference type="NCBI Taxonomy" id="999810"/>
    <lineage>
        <taxon>Eukaryota</taxon>
        <taxon>Fungi</taxon>
        <taxon>Dikarya</taxon>
        <taxon>Ascomycota</taxon>
        <taxon>Pezizomycotina</taxon>
        <taxon>Leotiomycetes</taxon>
        <taxon>Helotiales</taxon>
        <taxon>Sclerotiniaceae</taxon>
        <taxon>Botrytis</taxon>
    </lineage>
</organism>
<evidence type="ECO:0000313" key="3">
    <source>
        <dbReference type="Proteomes" id="UP000008177"/>
    </source>
</evidence>
<protein>
    <submittedName>
        <fullName evidence="2">Uncharacterized protein</fullName>
    </submittedName>
</protein>
<dbReference type="InParanoid" id="G2XVY4"/>
<dbReference type="AlphaFoldDB" id="G2XVY4"/>
<name>G2XVY4_BOTF4</name>
<feature type="compositionally biased region" description="Acidic residues" evidence="1">
    <location>
        <begin position="164"/>
        <end position="179"/>
    </location>
</feature>
<dbReference type="EMBL" id="FQ790271">
    <property type="protein sequence ID" value="CCD44654.1"/>
    <property type="molecule type" value="Genomic_DNA"/>
</dbReference>
<sequence length="318" mass="33419">MPSSFVYTLPAFQETLSPTVILTADGFGRGLQGGLTSKSTAGSSSNSSDAVPAGVWFSTSYLINIQPMPTQSIFTSPLTKPIPSIIISNGKPESTKSAEGDGASDCKIFGCKPHCDLFACDGRCGIFGCSGGCGPLGCVGDCPLVKFRGLDCVTGCGSSGSENDCNDNDSDNENDNDDNDCDDPVTASACTTECEEIVPCTDKDTKTSTTATIHDPVTTALMTGFYDTNRMPMNTNYNATASSIIEYGLGYHGSLQSTTTTTVTASPTASISTFTSVVVVTPTPTPVAPRTVCFLHDDILWFEIQMITNSLEKDWAQP</sequence>
<dbReference type="OrthoDB" id="73875at2759"/>
<accession>G2XVY4</accession>
<dbReference type="STRING" id="999810.G2XVY4"/>